<evidence type="ECO:0000313" key="2">
    <source>
        <dbReference type="EMBL" id="GAX58588.1"/>
    </source>
</evidence>
<organism evidence="2 3">
    <name type="scientific">Streptomyces olivochromogenes</name>
    <dbReference type="NCBI Taxonomy" id="1963"/>
    <lineage>
        <taxon>Bacteria</taxon>
        <taxon>Bacillati</taxon>
        <taxon>Actinomycetota</taxon>
        <taxon>Actinomycetes</taxon>
        <taxon>Kitasatosporales</taxon>
        <taxon>Streptomycetaceae</taxon>
        <taxon>Streptomyces</taxon>
    </lineage>
</organism>
<reference evidence="3" key="1">
    <citation type="submission" date="2017-05" db="EMBL/GenBank/DDBJ databases">
        <title>Streptomyces olivochromogenes NBRC 3561 whole genome shotgun sequence.</title>
        <authorList>
            <person name="Dohra H."/>
            <person name="Kodani S."/>
        </authorList>
    </citation>
    <scope>NUCLEOTIDE SEQUENCE [LARGE SCALE GENOMIC DNA]</scope>
    <source>
        <strain evidence="3">NBRC 3561</strain>
    </source>
</reference>
<keyword evidence="3" id="KW-1185">Reference proteome</keyword>
<accession>A0A286PGA9</accession>
<dbReference type="AlphaFoldDB" id="A0A286PGA9"/>
<feature type="region of interest" description="Disordered" evidence="1">
    <location>
        <begin position="125"/>
        <end position="148"/>
    </location>
</feature>
<comment type="caution">
    <text evidence="2">The sequence shown here is derived from an EMBL/GenBank/DDBJ whole genome shotgun (WGS) entry which is preliminary data.</text>
</comment>
<proteinExistence type="predicted"/>
<dbReference type="EMBL" id="BDQI01000058">
    <property type="protein sequence ID" value="GAX58588.1"/>
    <property type="molecule type" value="Genomic_DNA"/>
</dbReference>
<gene>
    <name evidence="2" type="ORF">SO3561_10162</name>
</gene>
<dbReference type="Proteomes" id="UP000217446">
    <property type="component" value="Unassembled WGS sequence"/>
</dbReference>
<evidence type="ECO:0000313" key="3">
    <source>
        <dbReference type="Proteomes" id="UP000217446"/>
    </source>
</evidence>
<sequence length="148" mass="16332">MTRRRRDRGAEREAIRAAAARLLAGTPLRSTTGKLTGTGLITESGLRRDVVYGDHRDLVEEFQAQAKAQSFTPAAAQKIAEQNAMLKEELADTKAELAAERERNAALVRIAAELSLELEQARAELESAQQVPRLPQARSPRPGARRHR</sequence>
<evidence type="ECO:0000256" key="1">
    <source>
        <dbReference type="SAM" id="MobiDB-lite"/>
    </source>
</evidence>
<protein>
    <submittedName>
        <fullName evidence="2">Uncharacterized protein</fullName>
    </submittedName>
</protein>
<dbReference type="STRING" id="1963.AQJ27_48915"/>
<name>A0A286PGA9_STROL</name>
<dbReference type="RefSeq" id="WP_067385072.1">
    <property type="nucleotide sequence ID" value="NZ_BDQI01000058.1"/>
</dbReference>